<dbReference type="SUPFAM" id="SSF51905">
    <property type="entry name" value="FAD/NAD(P)-binding domain"/>
    <property type="match status" value="1"/>
</dbReference>
<gene>
    <name evidence="13" type="ORF">RDB_LOCUS43116</name>
</gene>
<evidence type="ECO:0000256" key="6">
    <source>
        <dbReference type="ARBA" id="ARBA00022827"/>
    </source>
</evidence>
<dbReference type="UniPathway" id="UPA00251">
    <property type="reaction ID" value="UER00324"/>
</dbReference>
<evidence type="ECO:0000313" key="13">
    <source>
        <dbReference type="EMBL" id="CAE6409969.1"/>
    </source>
</evidence>
<dbReference type="InterPro" id="IPR002937">
    <property type="entry name" value="Amino_oxidase"/>
</dbReference>
<feature type="domain" description="Amine oxidase" evidence="12">
    <location>
        <begin position="12"/>
        <end position="487"/>
    </location>
</feature>
<proteinExistence type="inferred from homology"/>
<comment type="function">
    <text evidence="1 11">Catalyzes the 6-electron oxidation of protoporphyrinogen-IX to form protoporphyrin-IX.</text>
</comment>
<evidence type="ECO:0000256" key="9">
    <source>
        <dbReference type="ARBA" id="ARBA00023244"/>
    </source>
</evidence>
<reference evidence="13" key="1">
    <citation type="submission" date="2021-01" db="EMBL/GenBank/DDBJ databases">
        <authorList>
            <person name="Kaushik A."/>
        </authorList>
    </citation>
    <scope>NUCLEOTIDE SEQUENCE</scope>
    <source>
        <strain evidence="13">AG2-2IIIB</strain>
    </source>
</reference>
<comment type="similarity">
    <text evidence="3 11">Belongs to the protoporphyrinogen/coproporphyrinogen oxidase family. Protoporphyrinogen oxidase subfamily.</text>
</comment>
<evidence type="ECO:0000256" key="8">
    <source>
        <dbReference type="ARBA" id="ARBA00023133"/>
    </source>
</evidence>
<dbReference type="EMBL" id="CAJMWT010001572">
    <property type="protein sequence ID" value="CAE6409969.1"/>
    <property type="molecule type" value="Genomic_DNA"/>
</dbReference>
<dbReference type="GO" id="GO:0006782">
    <property type="term" value="P:protoporphyrinogen IX biosynthetic process"/>
    <property type="evidence" value="ECO:0007669"/>
    <property type="project" value="UniProtKB-UniRule"/>
</dbReference>
<comment type="caution">
    <text evidence="13">The sequence shown here is derived from an EMBL/GenBank/DDBJ whole genome shotgun (WGS) entry which is preliminary data.</text>
</comment>
<dbReference type="GO" id="GO:0005743">
    <property type="term" value="C:mitochondrial inner membrane"/>
    <property type="evidence" value="ECO:0007669"/>
    <property type="project" value="UniProtKB-SubCell"/>
</dbReference>
<evidence type="ECO:0000256" key="2">
    <source>
        <dbReference type="ARBA" id="ARBA00005073"/>
    </source>
</evidence>
<dbReference type="PANTHER" id="PTHR42923:SF3">
    <property type="entry name" value="PROTOPORPHYRINOGEN OXIDASE"/>
    <property type="match status" value="1"/>
</dbReference>
<dbReference type="Gene3D" id="3.50.50.60">
    <property type="entry name" value="FAD/NAD(P)-binding domain"/>
    <property type="match status" value="1"/>
</dbReference>
<keyword evidence="9 11" id="KW-0627">Porphyrin biosynthesis</keyword>
<dbReference type="InterPro" id="IPR036188">
    <property type="entry name" value="FAD/NAD-bd_sf"/>
</dbReference>
<evidence type="ECO:0000313" key="14">
    <source>
        <dbReference type="Proteomes" id="UP000663843"/>
    </source>
</evidence>
<evidence type="ECO:0000256" key="10">
    <source>
        <dbReference type="ARBA" id="ARBA00047554"/>
    </source>
</evidence>
<protein>
    <recommendedName>
        <fullName evidence="4 11">Protoporphyrinogen oxidase</fullName>
        <ecNumber evidence="4 11">1.3.3.4</ecNumber>
    </recommendedName>
</protein>
<evidence type="ECO:0000256" key="7">
    <source>
        <dbReference type="ARBA" id="ARBA00023002"/>
    </source>
</evidence>
<sequence length="498" mass="54700">MTTTIGILGGGISGLTTAFHLSRRLPRWYPVKILLFEKNKRLGGWIKSENIEIHTSSQGPPGSHLVVLEAGPRTLRPRSLDMLELINLLNLEPSLVLIPYSHPAARNRFVHFPETGLTQLPSGFLSLLNSQFSNRQSLGTLLPSLLAEPFKPLNRPATLTDESFDEFISRRFGSEFARRFGSSLIHGIYAADSRKLSIRATFGQIWDAEDRGGGSVVKGILRGMNPSSHYGINYELGSLETTMKGISVYTFKGGMEMIVKSLQNSLRDDPRIEIRLGDCVRAVRPSEDQNIMLETSAGKVTVSHLVSALPLSQISQAFPSTHRVPHLLSNPCSTVHVVNLVFPPSHTPIHPPGFGYLVPRPERGYDSSENPTLGCVFDSVTPSTHRPTVVTSMLGGPFPIQATPLPLDTVLSLLAAHLGHKRLPEPITYRYHIQWNCIPTPLVGHLERMSEVRRIVEQAWDGRLQVIGSGVGGVSLGDCVRDGRMAAINLTKKLHPTG</sequence>
<dbReference type="Proteomes" id="UP000663843">
    <property type="component" value="Unassembled WGS sequence"/>
</dbReference>
<keyword evidence="8 11" id="KW-0350">Heme biosynthesis</keyword>
<comment type="catalytic activity">
    <reaction evidence="10 11">
        <text>protoporphyrinogen IX + 3 O2 = protoporphyrin IX + 3 H2O2</text>
        <dbReference type="Rhea" id="RHEA:25576"/>
        <dbReference type="ChEBI" id="CHEBI:15379"/>
        <dbReference type="ChEBI" id="CHEBI:16240"/>
        <dbReference type="ChEBI" id="CHEBI:57306"/>
        <dbReference type="ChEBI" id="CHEBI:57307"/>
        <dbReference type="EC" id="1.3.3.4"/>
    </reaction>
</comment>
<evidence type="ECO:0000256" key="11">
    <source>
        <dbReference type="RuleBase" id="RU367069"/>
    </source>
</evidence>
<evidence type="ECO:0000259" key="12">
    <source>
        <dbReference type="Pfam" id="PF01593"/>
    </source>
</evidence>
<dbReference type="Pfam" id="PF01593">
    <property type="entry name" value="Amino_oxidase"/>
    <property type="match status" value="1"/>
</dbReference>
<dbReference type="AlphaFoldDB" id="A0A8H3ACB5"/>
<dbReference type="GO" id="GO:0004729">
    <property type="term" value="F:oxygen-dependent protoporphyrinogen oxidase activity"/>
    <property type="evidence" value="ECO:0007669"/>
    <property type="project" value="UniProtKB-UniRule"/>
</dbReference>
<keyword evidence="7 11" id="KW-0560">Oxidoreductase</keyword>
<dbReference type="InterPro" id="IPR050464">
    <property type="entry name" value="Zeta_carotene_desat/Oxidored"/>
</dbReference>
<name>A0A8H3ACB5_9AGAM</name>
<evidence type="ECO:0000256" key="1">
    <source>
        <dbReference type="ARBA" id="ARBA00002600"/>
    </source>
</evidence>
<accession>A0A8H3ACB5</accession>
<comment type="cofactor">
    <cofactor evidence="11">
        <name>FAD</name>
        <dbReference type="ChEBI" id="CHEBI:57692"/>
    </cofactor>
    <text evidence="11">Binds 1 FAD per subunit.</text>
</comment>
<dbReference type="EC" id="1.3.3.4" evidence="4 11"/>
<evidence type="ECO:0000256" key="4">
    <source>
        <dbReference type="ARBA" id="ARBA00012867"/>
    </source>
</evidence>
<keyword evidence="5 11" id="KW-0285">Flavoprotein</keyword>
<evidence type="ECO:0000256" key="5">
    <source>
        <dbReference type="ARBA" id="ARBA00022630"/>
    </source>
</evidence>
<keyword evidence="6 11" id="KW-0274">FAD</keyword>
<dbReference type="InterPro" id="IPR004572">
    <property type="entry name" value="Protoporphyrinogen_oxidase"/>
</dbReference>
<dbReference type="SUPFAM" id="SSF54373">
    <property type="entry name" value="FAD-linked reductases, C-terminal domain"/>
    <property type="match status" value="1"/>
</dbReference>
<dbReference type="NCBIfam" id="TIGR00562">
    <property type="entry name" value="proto_IX_ox"/>
    <property type="match status" value="1"/>
</dbReference>
<comment type="subcellular location">
    <subcellularLocation>
        <location evidence="11">Mitochondrion inner membrane</location>
    </subcellularLocation>
</comment>
<dbReference type="PANTHER" id="PTHR42923">
    <property type="entry name" value="PROTOPORPHYRINOGEN OXIDASE"/>
    <property type="match status" value="1"/>
</dbReference>
<comment type="pathway">
    <text evidence="2 11">Porphyrin-containing compound metabolism; protoporphyrin-IX biosynthesis; protoporphyrin-IX from protoporphyrinogen-IX: step 1/1.</text>
</comment>
<organism evidence="13 14">
    <name type="scientific">Rhizoctonia solani</name>
    <dbReference type="NCBI Taxonomy" id="456999"/>
    <lineage>
        <taxon>Eukaryota</taxon>
        <taxon>Fungi</taxon>
        <taxon>Dikarya</taxon>
        <taxon>Basidiomycota</taxon>
        <taxon>Agaricomycotina</taxon>
        <taxon>Agaricomycetes</taxon>
        <taxon>Cantharellales</taxon>
        <taxon>Ceratobasidiaceae</taxon>
        <taxon>Rhizoctonia</taxon>
    </lineage>
</organism>
<evidence type="ECO:0000256" key="3">
    <source>
        <dbReference type="ARBA" id="ARBA00010551"/>
    </source>
</evidence>